<accession>A0A1D6HX82</accession>
<organism evidence="2">
    <name type="scientific">Zea mays</name>
    <name type="common">Maize</name>
    <dbReference type="NCBI Taxonomy" id="4577"/>
    <lineage>
        <taxon>Eukaryota</taxon>
        <taxon>Viridiplantae</taxon>
        <taxon>Streptophyta</taxon>
        <taxon>Embryophyta</taxon>
        <taxon>Tracheophyta</taxon>
        <taxon>Spermatophyta</taxon>
        <taxon>Magnoliopsida</taxon>
        <taxon>Liliopsida</taxon>
        <taxon>Poales</taxon>
        <taxon>Poaceae</taxon>
        <taxon>PACMAD clade</taxon>
        <taxon>Panicoideae</taxon>
        <taxon>Andropogonodae</taxon>
        <taxon>Andropogoneae</taxon>
        <taxon>Tripsacinae</taxon>
        <taxon>Zea</taxon>
    </lineage>
</organism>
<proteinExistence type="predicted"/>
<dbReference type="InParanoid" id="A0A1D6HX82"/>
<sequence>MDAGAKKKRRLEEGQRGGQELPVPVPPRGPDLINSLPDEILCSIITLLPTKDGARTQILSRRWRPLWRTAPLNVEVAINYVGHMSSYCSRLCSLLSTHEGPLRRFSLTYQLFGNNFQLVDSLLQSPRINDFPELEICSYNVLPPSVLRLLPLVCALHLGKRAPPRYSDLIFFPDLNQLKLLNCSHFPNLKHLTLARVHISDTALHAVLSGCPVLESMVLDGNIGCHSLHISSPTLRSLGVSDGVKVLEGKLQELIVEDAPLLEMLIPQPPSYGLVIWVIHAPKLKTLGYLHDDIPTFQLGTMFFEKMVPIISLPNVMRTVRTLALLTTPDLDLVIGFLKCFPCVEKLYIVSYTRMLIKNEQGYAPLECLDRHLKNMQIINYEDNSADVNFVKFFILNARVLESMKFVVRQGQCDTKWIARQHKKLEIHLMNHYVGALVIMSFEDVYQSDSLIVIFRGHITQELQIRFTPLKKTSLIPSFMPM</sequence>
<gene>
    <name evidence="2" type="ORF">ZEAMMB73_Zm00001d019380</name>
</gene>
<dbReference type="PANTHER" id="PTHR32141:SF34">
    <property type="entry name" value="OS12G0558366 PROTEIN"/>
    <property type="match status" value="1"/>
</dbReference>
<dbReference type="FunCoup" id="A0A1D6HX82">
    <property type="interactions" value="842"/>
</dbReference>
<feature type="region of interest" description="Disordered" evidence="1">
    <location>
        <begin position="1"/>
        <end position="28"/>
    </location>
</feature>
<dbReference type="PROSITE" id="PS50181">
    <property type="entry name" value="FBOX"/>
    <property type="match status" value="1"/>
</dbReference>
<dbReference type="OMA" id="PCIRNEG"/>
<dbReference type="CDD" id="cd22160">
    <property type="entry name" value="F-box_AtFBL13-like"/>
    <property type="match status" value="1"/>
</dbReference>
<evidence type="ECO:0000313" key="2">
    <source>
        <dbReference type="EMBL" id="ONM52828.1"/>
    </source>
</evidence>
<dbReference type="InterPro" id="IPR053781">
    <property type="entry name" value="F-box_AtFBL13-like"/>
</dbReference>
<dbReference type="InterPro" id="IPR055302">
    <property type="entry name" value="F-box_dom-containing"/>
</dbReference>
<protein>
    <submittedName>
        <fullName evidence="2">Uncharacterized protein</fullName>
    </submittedName>
</protein>
<dbReference type="SUPFAM" id="SSF81383">
    <property type="entry name" value="F-box domain"/>
    <property type="match status" value="1"/>
</dbReference>
<dbReference type="Pfam" id="PF00646">
    <property type="entry name" value="F-box"/>
    <property type="match status" value="1"/>
</dbReference>
<name>A0A1D6HX82_MAIZE</name>
<dbReference type="Pfam" id="PF08387">
    <property type="entry name" value="FBD"/>
    <property type="match status" value="1"/>
</dbReference>
<dbReference type="Gene3D" id="1.20.1280.50">
    <property type="match status" value="1"/>
</dbReference>
<dbReference type="InterPro" id="IPR032675">
    <property type="entry name" value="LRR_dom_sf"/>
</dbReference>
<dbReference type="InterPro" id="IPR055411">
    <property type="entry name" value="LRR_FXL15/At3g58940/PEG3-like"/>
</dbReference>
<dbReference type="InterPro" id="IPR006566">
    <property type="entry name" value="FBD"/>
</dbReference>
<dbReference type="ExpressionAtlas" id="A0A1D6HX82">
    <property type="expression patterns" value="baseline"/>
</dbReference>
<dbReference type="PaxDb" id="4577-GRMZM5G821968_P01"/>
<dbReference type="eggNOG" id="ENOG502SXR2">
    <property type="taxonomic scope" value="Eukaryota"/>
</dbReference>
<evidence type="ECO:0000256" key="1">
    <source>
        <dbReference type="SAM" id="MobiDB-lite"/>
    </source>
</evidence>
<dbReference type="EMBL" id="CM007650">
    <property type="protein sequence ID" value="ONM52828.1"/>
    <property type="molecule type" value="Genomic_DNA"/>
</dbReference>
<dbReference type="Pfam" id="PF24758">
    <property type="entry name" value="LRR_At5g56370"/>
    <property type="match status" value="1"/>
</dbReference>
<dbReference type="AlphaFoldDB" id="A0A1D6HX82"/>
<reference evidence="2" key="1">
    <citation type="submission" date="2015-12" db="EMBL/GenBank/DDBJ databases">
        <title>Update maize B73 reference genome by single molecule sequencing technologies.</title>
        <authorList>
            <consortium name="Maize Genome Sequencing Project"/>
            <person name="Ware D."/>
        </authorList>
    </citation>
    <scope>NUCLEOTIDE SEQUENCE [LARGE SCALE GENOMIC DNA]</scope>
    <source>
        <tissue evidence="2">Seedling</tissue>
    </source>
</reference>
<dbReference type="InterPro" id="IPR036047">
    <property type="entry name" value="F-box-like_dom_sf"/>
</dbReference>
<dbReference type="Gene3D" id="3.80.10.10">
    <property type="entry name" value="Ribonuclease Inhibitor"/>
    <property type="match status" value="1"/>
</dbReference>
<dbReference type="PANTHER" id="PTHR32141">
    <property type="match status" value="1"/>
</dbReference>
<dbReference type="InterPro" id="IPR001810">
    <property type="entry name" value="F-box_dom"/>
</dbReference>
<dbReference type="SUPFAM" id="SSF52047">
    <property type="entry name" value="RNI-like"/>
    <property type="match status" value="1"/>
</dbReference>